<proteinExistence type="predicted"/>
<evidence type="ECO:0000256" key="1">
    <source>
        <dbReference type="SAM" id="Phobius"/>
    </source>
</evidence>
<dbReference type="NCBIfam" id="NF047510">
    <property type="entry name" value="LIC_10190_fam"/>
    <property type="match status" value="1"/>
</dbReference>
<dbReference type="Proteomes" id="UP000831460">
    <property type="component" value="Chromosome"/>
</dbReference>
<feature type="transmembrane region" description="Helical" evidence="1">
    <location>
        <begin position="70"/>
        <end position="87"/>
    </location>
</feature>
<keyword evidence="4" id="KW-1185">Reference proteome</keyword>
<feature type="domain" description="DUF8201" evidence="2">
    <location>
        <begin position="8"/>
        <end position="306"/>
    </location>
</feature>
<keyword evidence="1" id="KW-0472">Membrane</keyword>
<dbReference type="InterPro" id="IPR058514">
    <property type="entry name" value="DUF8201"/>
</dbReference>
<dbReference type="Pfam" id="PF26626">
    <property type="entry name" value="DUF8201"/>
    <property type="match status" value="1"/>
</dbReference>
<name>A0ABY4BQK6_9FLAO</name>
<feature type="transmembrane region" description="Helical" evidence="1">
    <location>
        <begin position="254"/>
        <end position="271"/>
    </location>
</feature>
<accession>A0ABY4BQK6</accession>
<feature type="transmembrane region" description="Helical" evidence="1">
    <location>
        <begin position="324"/>
        <end position="343"/>
    </location>
</feature>
<evidence type="ECO:0000259" key="2">
    <source>
        <dbReference type="Pfam" id="PF26626"/>
    </source>
</evidence>
<dbReference type="InterPro" id="IPR058065">
    <property type="entry name" value="LIC_10190-like"/>
</dbReference>
<protein>
    <recommendedName>
        <fullName evidence="2">DUF8201 domain-containing protein</fullName>
    </recommendedName>
</protein>
<keyword evidence="1" id="KW-1133">Transmembrane helix</keyword>
<keyword evidence="1" id="KW-0812">Transmembrane</keyword>
<organism evidence="3 4">
    <name type="scientific">Chryseobacterium suipulveris</name>
    <dbReference type="NCBI Taxonomy" id="2929800"/>
    <lineage>
        <taxon>Bacteria</taxon>
        <taxon>Pseudomonadati</taxon>
        <taxon>Bacteroidota</taxon>
        <taxon>Flavobacteriia</taxon>
        <taxon>Flavobacteriales</taxon>
        <taxon>Weeksellaceae</taxon>
        <taxon>Chryseobacterium group</taxon>
        <taxon>Chryseobacterium</taxon>
    </lineage>
</organism>
<feature type="transmembrane region" description="Helical" evidence="1">
    <location>
        <begin position="94"/>
        <end position="121"/>
    </location>
</feature>
<feature type="transmembrane region" description="Helical" evidence="1">
    <location>
        <begin position="276"/>
        <end position="294"/>
    </location>
</feature>
<evidence type="ECO:0000313" key="4">
    <source>
        <dbReference type="Proteomes" id="UP000831460"/>
    </source>
</evidence>
<sequence>MSLWFFGGAVLFFGSFYPFILDHFGYYVPTVKWISEVGLVKGISNLDLLLGQMSVWHIFQAGFSHFSDPFLRMNGIVLLVYLVFIFEKKSWIHLVFLPILFLFSQSPSTDLPVIVFSLIILDELFKNNNRTGHLFALSVFVFAIKPTMIWLPLLVFLYLVFIVKSGFKVIVPGTFILILFFVKNIWTFGFPVFPVQYFDFDFSWKPNADLLKNSSEMAIMKTYDLQYSIDEINKFTHFDHIKNWFLLKGIKGKINIFFILTLVAFLVYSLIKKSRLVWIVFVSVLVKSVLVLLFSAQYRFFIDVFFVVFFVIFYKEISSVYAKLIFVGLSVVLAGFLSFPNILKTHLPSFQSGSFMGGFKFAQLYQPSDYEWDQFKTHQIGNLKFNWVDGYIFSFQTPIPAISPGFVQEDLNAGIFPQLKGKTLREGFIWKKINDGEKKQLQKILDDYLESGRKQ</sequence>
<dbReference type="EMBL" id="CP094532">
    <property type="protein sequence ID" value="UOE41482.1"/>
    <property type="molecule type" value="Genomic_DNA"/>
</dbReference>
<gene>
    <name evidence="3" type="ORF">MTP09_02240</name>
</gene>
<reference evidence="3 4" key="1">
    <citation type="submission" date="2022-03" db="EMBL/GenBank/DDBJ databases">
        <title>Chryseobacterium sp. isolated from particulate matters in swine house.</title>
        <authorList>
            <person name="Won M."/>
            <person name="Kim S.-J."/>
            <person name="Kwon S.-W."/>
        </authorList>
    </citation>
    <scope>NUCLEOTIDE SEQUENCE [LARGE SCALE GENOMIC DNA]</scope>
    <source>
        <strain evidence="3 4">SC2-2</strain>
    </source>
</reference>
<feature type="transmembrane region" description="Helical" evidence="1">
    <location>
        <begin position="133"/>
        <end position="162"/>
    </location>
</feature>
<feature type="transmembrane region" description="Helical" evidence="1">
    <location>
        <begin position="300"/>
        <end position="317"/>
    </location>
</feature>
<feature type="transmembrane region" description="Helical" evidence="1">
    <location>
        <begin position="169"/>
        <end position="193"/>
    </location>
</feature>
<evidence type="ECO:0000313" key="3">
    <source>
        <dbReference type="EMBL" id="UOE41482.1"/>
    </source>
</evidence>